<dbReference type="SUPFAM" id="SSF49785">
    <property type="entry name" value="Galactose-binding domain-like"/>
    <property type="match status" value="1"/>
</dbReference>
<name>A7RK16_NEMVE</name>
<dbReference type="HOGENOM" id="CLU_030066_1_2_1"/>
<dbReference type="AlphaFoldDB" id="A7RK16"/>
<dbReference type="InterPro" id="IPR000421">
    <property type="entry name" value="FA58C"/>
</dbReference>
<protein>
    <recommendedName>
        <fullName evidence="1">F5/8 type C domain-containing protein</fullName>
    </recommendedName>
</protein>
<dbReference type="InterPro" id="IPR008979">
    <property type="entry name" value="Galactose-bd-like_sf"/>
</dbReference>
<feature type="non-terminal residue" evidence="2">
    <location>
        <position position="1"/>
    </location>
</feature>
<dbReference type="InParanoid" id="A7RK16"/>
<dbReference type="Gene3D" id="2.60.120.260">
    <property type="entry name" value="Galactose-binding domain-like"/>
    <property type="match status" value="1"/>
</dbReference>
<dbReference type="PANTHER" id="PTHR24543:SF325">
    <property type="entry name" value="F5_8 TYPE C DOMAIN-CONTAINING PROTEIN"/>
    <property type="match status" value="1"/>
</dbReference>
<feature type="non-terminal residue" evidence="2">
    <location>
        <position position="146"/>
    </location>
</feature>
<evidence type="ECO:0000313" key="2">
    <source>
        <dbReference type="EMBL" id="EDO48084.1"/>
    </source>
</evidence>
<dbReference type="PROSITE" id="PS50022">
    <property type="entry name" value="FA58C_3"/>
    <property type="match status" value="1"/>
</dbReference>
<dbReference type="FunFam" id="2.60.120.260:FF:000016">
    <property type="entry name" value="Contactin-associated protein-like 4 isoform 1"/>
    <property type="match status" value="1"/>
</dbReference>
<sequence length="146" mass="17264">LGLEDGRVANPVMTASSYYNFWGGPWNGRLNQKREGRKGGSWYAKRQDRHPWLQVDFGAMTTIKRVLTQGRQNAAQWVKTYYVTYSGNGHTFTPYKEAGRRKVFRGNWDQFIVKTNTFRRPIRARYIRVHPVTWYSWASMRVEFYG</sequence>
<dbReference type="Proteomes" id="UP000001593">
    <property type="component" value="Unassembled WGS sequence"/>
</dbReference>
<keyword evidence="3" id="KW-1185">Reference proteome</keyword>
<dbReference type="OMA" id="DSSCHEK"/>
<dbReference type="PhylomeDB" id="A7RK16"/>
<reference evidence="2 3" key="1">
    <citation type="journal article" date="2007" name="Science">
        <title>Sea anemone genome reveals ancestral eumetazoan gene repertoire and genomic organization.</title>
        <authorList>
            <person name="Putnam N.H."/>
            <person name="Srivastava M."/>
            <person name="Hellsten U."/>
            <person name="Dirks B."/>
            <person name="Chapman J."/>
            <person name="Salamov A."/>
            <person name="Terry A."/>
            <person name="Shapiro H."/>
            <person name="Lindquist E."/>
            <person name="Kapitonov V.V."/>
            <person name="Jurka J."/>
            <person name="Genikhovich G."/>
            <person name="Grigoriev I.V."/>
            <person name="Lucas S.M."/>
            <person name="Steele R.E."/>
            <person name="Finnerty J.R."/>
            <person name="Technau U."/>
            <person name="Martindale M.Q."/>
            <person name="Rokhsar D.S."/>
        </authorList>
    </citation>
    <scope>NUCLEOTIDE SEQUENCE [LARGE SCALE GENOMIC DNA]</scope>
    <source>
        <strain evidence="3">CH2 X CH6</strain>
    </source>
</reference>
<proteinExistence type="predicted"/>
<dbReference type="Pfam" id="PF00754">
    <property type="entry name" value="F5_F8_type_C"/>
    <property type="match status" value="1"/>
</dbReference>
<dbReference type="SMART" id="SM00231">
    <property type="entry name" value="FA58C"/>
    <property type="match status" value="1"/>
</dbReference>
<evidence type="ECO:0000313" key="3">
    <source>
        <dbReference type="Proteomes" id="UP000001593"/>
    </source>
</evidence>
<organism evidence="2 3">
    <name type="scientific">Nematostella vectensis</name>
    <name type="common">Starlet sea anemone</name>
    <dbReference type="NCBI Taxonomy" id="45351"/>
    <lineage>
        <taxon>Eukaryota</taxon>
        <taxon>Metazoa</taxon>
        <taxon>Cnidaria</taxon>
        <taxon>Anthozoa</taxon>
        <taxon>Hexacorallia</taxon>
        <taxon>Actiniaria</taxon>
        <taxon>Edwardsiidae</taxon>
        <taxon>Nematostella</taxon>
    </lineage>
</organism>
<dbReference type="PROSITE" id="PS01285">
    <property type="entry name" value="FA58C_1"/>
    <property type="match status" value="1"/>
</dbReference>
<accession>A7RK16</accession>
<feature type="domain" description="F5/8 type C" evidence="1">
    <location>
        <begin position="1"/>
        <end position="146"/>
    </location>
</feature>
<dbReference type="STRING" id="45351.A7RK16"/>
<dbReference type="EMBL" id="DS469515">
    <property type="protein sequence ID" value="EDO48084.1"/>
    <property type="molecule type" value="Genomic_DNA"/>
</dbReference>
<evidence type="ECO:0000259" key="1">
    <source>
        <dbReference type="PROSITE" id="PS50022"/>
    </source>
</evidence>
<dbReference type="PANTHER" id="PTHR24543">
    <property type="entry name" value="MULTICOPPER OXIDASE-RELATED"/>
    <property type="match status" value="1"/>
</dbReference>
<gene>
    <name evidence="2" type="ORF">NEMVEDRAFT_v1g65613</name>
</gene>
<dbReference type="CDD" id="cd00057">
    <property type="entry name" value="FA58C"/>
    <property type="match status" value="1"/>
</dbReference>